<accession>A0ABU9BZ61</accession>
<dbReference type="RefSeq" id="WP_341429158.1">
    <property type="nucleotide sequence ID" value="NZ_JBBUTG010000033.1"/>
</dbReference>
<proteinExistence type="predicted"/>
<comment type="caution">
    <text evidence="1">The sequence shown here is derived from an EMBL/GenBank/DDBJ whole genome shotgun (WGS) entry which is preliminary data.</text>
</comment>
<name>A0ABU9BZ61_9BURK</name>
<sequence length="103" mass="11828">MRHCPDAQVFKEALIAVAHGPFVPEHRFRRLFGIERSVAAVIAESFPTNTPLEQDAALTLRHAVMQLLSQAHALETEWQHWLSVTPAELRTIWSRWRTVNDFA</sequence>
<dbReference type="Proteomes" id="UP001371218">
    <property type="component" value="Unassembled WGS sequence"/>
</dbReference>
<evidence type="ECO:0000313" key="2">
    <source>
        <dbReference type="Proteomes" id="UP001371218"/>
    </source>
</evidence>
<gene>
    <name evidence="1" type="ORF">AACH06_28250</name>
</gene>
<evidence type="ECO:0000313" key="1">
    <source>
        <dbReference type="EMBL" id="MEK8034728.1"/>
    </source>
</evidence>
<keyword evidence="2" id="KW-1185">Reference proteome</keyword>
<reference evidence="1 2" key="1">
    <citation type="submission" date="2024-04" db="EMBL/GenBank/DDBJ databases">
        <title>Novel species of the genus Ideonella isolated from streams.</title>
        <authorList>
            <person name="Lu H."/>
        </authorList>
    </citation>
    <scope>NUCLEOTIDE SEQUENCE [LARGE SCALE GENOMIC DNA]</scope>
    <source>
        <strain evidence="1 2">DXS29W</strain>
    </source>
</reference>
<protein>
    <submittedName>
        <fullName evidence="1">Uncharacterized protein</fullName>
    </submittedName>
</protein>
<dbReference type="EMBL" id="JBBUTG010000033">
    <property type="protein sequence ID" value="MEK8034728.1"/>
    <property type="molecule type" value="Genomic_DNA"/>
</dbReference>
<organism evidence="1 2">
    <name type="scientific">Ideonella lacteola</name>
    <dbReference type="NCBI Taxonomy" id="2984193"/>
    <lineage>
        <taxon>Bacteria</taxon>
        <taxon>Pseudomonadati</taxon>
        <taxon>Pseudomonadota</taxon>
        <taxon>Betaproteobacteria</taxon>
        <taxon>Burkholderiales</taxon>
        <taxon>Sphaerotilaceae</taxon>
        <taxon>Ideonella</taxon>
    </lineage>
</organism>